<gene>
    <name evidence="2" type="primary">rfbG</name>
    <name evidence="2" type="ORF">CFX0092_A2655</name>
</gene>
<dbReference type="AlphaFoldDB" id="A0A161KAX2"/>
<dbReference type="InterPro" id="IPR036291">
    <property type="entry name" value="NAD(P)-bd_dom_sf"/>
</dbReference>
<organism evidence="2 3">
    <name type="scientific">Candidatus Promineifilum breve</name>
    <dbReference type="NCBI Taxonomy" id="1806508"/>
    <lineage>
        <taxon>Bacteria</taxon>
        <taxon>Bacillati</taxon>
        <taxon>Chloroflexota</taxon>
        <taxon>Ardenticatenia</taxon>
        <taxon>Candidatus Promineifilales</taxon>
        <taxon>Candidatus Promineifilaceae</taxon>
        <taxon>Candidatus Promineifilum</taxon>
    </lineage>
</organism>
<evidence type="ECO:0000313" key="3">
    <source>
        <dbReference type="Proteomes" id="UP000215027"/>
    </source>
</evidence>
<dbReference type="SUPFAM" id="SSF51735">
    <property type="entry name" value="NAD(P)-binding Rossmann-fold domains"/>
    <property type="match status" value="1"/>
</dbReference>
<keyword evidence="2" id="KW-0456">Lyase</keyword>
<dbReference type="InterPro" id="IPR016040">
    <property type="entry name" value="NAD(P)-bd_dom"/>
</dbReference>
<dbReference type="RefSeq" id="WP_095043854.1">
    <property type="nucleotide sequence ID" value="NZ_LN890655.1"/>
</dbReference>
<dbReference type="EC" id="4.2.1.45" evidence="2"/>
<dbReference type="PANTHER" id="PTHR43000">
    <property type="entry name" value="DTDP-D-GLUCOSE 4,6-DEHYDRATASE-RELATED"/>
    <property type="match status" value="1"/>
</dbReference>
<keyword evidence="3" id="KW-1185">Reference proteome</keyword>
<evidence type="ECO:0000313" key="2">
    <source>
        <dbReference type="EMBL" id="CUS04533.2"/>
    </source>
</evidence>
<dbReference type="EMBL" id="LN890655">
    <property type="protein sequence ID" value="CUS04533.2"/>
    <property type="molecule type" value="Genomic_DNA"/>
</dbReference>
<dbReference type="Gene3D" id="3.90.25.10">
    <property type="entry name" value="UDP-galactose 4-epimerase, domain 1"/>
    <property type="match status" value="1"/>
</dbReference>
<evidence type="ECO:0000259" key="1">
    <source>
        <dbReference type="Pfam" id="PF16363"/>
    </source>
</evidence>
<dbReference type="OrthoDB" id="9779041at2"/>
<protein>
    <submittedName>
        <fullName evidence="2">CDP-glucose 4,6-dehydratase</fullName>
        <ecNumber evidence="2">4.2.1.45</ecNumber>
    </submittedName>
</protein>
<feature type="domain" description="NAD(P)-binding" evidence="1">
    <location>
        <begin position="16"/>
        <end position="185"/>
    </location>
</feature>
<dbReference type="Gene3D" id="3.40.50.720">
    <property type="entry name" value="NAD(P)-binding Rossmann-like Domain"/>
    <property type="match status" value="1"/>
</dbReference>
<dbReference type="KEGG" id="pbf:CFX0092_A2655"/>
<proteinExistence type="predicted"/>
<dbReference type="NCBIfam" id="TIGR02622">
    <property type="entry name" value="CDP_4_6_dhtase"/>
    <property type="match status" value="1"/>
</dbReference>
<dbReference type="InterPro" id="IPR013445">
    <property type="entry name" value="CDP_4_6_deHydtase"/>
</dbReference>
<reference evidence="2" key="1">
    <citation type="submission" date="2016-01" db="EMBL/GenBank/DDBJ databases">
        <authorList>
            <person name="Mcilroy J.S."/>
            <person name="Karst M S."/>
            <person name="Albertsen M."/>
        </authorList>
    </citation>
    <scope>NUCLEOTIDE SEQUENCE</scope>
    <source>
        <strain evidence="2">Cfx-K</strain>
    </source>
</reference>
<dbReference type="GO" id="GO:0047733">
    <property type="term" value="F:CDP-glucose 4,6-dehydratase activity"/>
    <property type="evidence" value="ECO:0007669"/>
    <property type="project" value="UniProtKB-EC"/>
</dbReference>
<dbReference type="Pfam" id="PF16363">
    <property type="entry name" value="GDP_Man_Dehyd"/>
    <property type="match status" value="1"/>
</dbReference>
<name>A0A161KAX2_9CHLR</name>
<accession>A0A161KAX2</accession>
<sequence>MTTPPYLNTYHNLPVLVTGHTGFKGSWLVTWLLELGADVIGYSLPDPPTRPSNFVASGLAERISDVRGDIRDYDALAATIAAHQPRIIFHLAAQPIVLRSVELPKLTIDTNAGGTVNVLEATRHADSVRALVSITTDKVYENQEWLWGYRESDTLGGHDPYSAGKAMAELAIAAYRHTYFPPAAHGQSHHVALASTRAGNVIGGGDFADYRLVPDCMKALMDGRPIGVRNPLSVRPWQHVLEPLSGYLWLGARLLHDGPAYGEAWNFGPLEQKGVPAAALADKLVELWGSGSWEHTRPGYAEVETGLLRLSWDKAAHRLNWRPVYTWVEALTEITDWFKAYQAGEDMHTVTQRHILNYTARAGQLGLEWATVE</sequence>
<dbReference type="Proteomes" id="UP000215027">
    <property type="component" value="Chromosome I"/>
</dbReference>